<reference evidence="3 4" key="1">
    <citation type="submission" date="2014-04" db="EMBL/GenBank/DDBJ databases">
        <authorList>
            <consortium name="DOE Joint Genome Institute"/>
            <person name="Kuo A."/>
            <person name="Zuccaro A."/>
            <person name="Kohler A."/>
            <person name="Nagy L.G."/>
            <person name="Floudas D."/>
            <person name="Copeland A."/>
            <person name="Barry K.W."/>
            <person name="Cichocki N."/>
            <person name="Veneault-Fourrey C."/>
            <person name="LaButti K."/>
            <person name="Lindquist E.A."/>
            <person name="Lipzen A."/>
            <person name="Lundell T."/>
            <person name="Morin E."/>
            <person name="Murat C."/>
            <person name="Sun H."/>
            <person name="Tunlid A."/>
            <person name="Henrissat B."/>
            <person name="Grigoriev I.V."/>
            <person name="Hibbett D.S."/>
            <person name="Martin F."/>
            <person name="Nordberg H.P."/>
            <person name="Cantor M.N."/>
            <person name="Hua S.X."/>
        </authorList>
    </citation>
    <scope>NUCLEOTIDE SEQUENCE [LARGE SCALE GENOMIC DNA]</scope>
    <source>
        <strain evidence="3 4">MAFF 305830</strain>
    </source>
</reference>
<evidence type="ECO:0000259" key="1">
    <source>
        <dbReference type="Pfam" id="PF08719"/>
    </source>
</evidence>
<organism evidence="3 4">
    <name type="scientific">Serendipita vermifera MAFF 305830</name>
    <dbReference type="NCBI Taxonomy" id="933852"/>
    <lineage>
        <taxon>Eukaryota</taxon>
        <taxon>Fungi</taxon>
        <taxon>Dikarya</taxon>
        <taxon>Basidiomycota</taxon>
        <taxon>Agaricomycotina</taxon>
        <taxon>Agaricomycetes</taxon>
        <taxon>Sebacinales</taxon>
        <taxon>Serendipitaceae</taxon>
        <taxon>Serendipita</taxon>
    </lineage>
</organism>
<protein>
    <recommendedName>
        <fullName evidence="1">NADAR domain-containing protein</fullName>
    </recommendedName>
</protein>
<dbReference type="InterPro" id="IPR037238">
    <property type="entry name" value="YbiA-like_sf"/>
</dbReference>
<dbReference type="EMBL" id="KN824485">
    <property type="protein sequence ID" value="KIM20041.1"/>
    <property type="molecule type" value="Genomic_DNA"/>
</dbReference>
<evidence type="ECO:0000313" key="4">
    <source>
        <dbReference type="Proteomes" id="UP000054097"/>
    </source>
</evidence>
<sequence length="162" mass="18355">MAAASAPVSHIPQANVYFSRKNDVYGGFRLDSSHPISWGGVNAPTAEHWFEKSEFIMQLRTSRDIQVASTNAQLEGAERRDWPQVWRKKLEEILYLKFQQHPDLRELLLGTGTSRIIFNHEDSLLGDGGNVNGNSNNGENELGKALMRVRYTLSEQLAREEE</sequence>
<gene>
    <name evidence="3" type="ORF">M408DRAFT_82629</name>
    <name evidence="2" type="ORF">M408DRAFT_82753</name>
</gene>
<keyword evidence="4" id="KW-1185">Reference proteome</keyword>
<dbReference type="CDD" id="cd15457">
    <property type="entry name" value="NADAR"/>
    <property type="match status" value="1"/>
</dbReference>
<dbReference type="SUPFAM" id="SSF143990">
    <property type="entry name" value="YbiA-like"/>
    <property type="match status" value="1"/>
</dbReference>
<name>A0A0C3AL68_SERVB</name>
<dbReference type="EMBL" id="KN824500">
    <property type="protein sequence ID" value="KIM19962.1"/>
    <property type="molecule type" value="Genomic_DNA"/>
</dbReference>
<dbReference type="HOGENOM" id="CLU_084247_3_3_1"/>
<reference evidence="3" key="3">
    <citation type="submission" date="2015-02" db="EMBL/GenBank/DDBJ databases">
        <title>Evolutionary Origins and Diversification of the Mycorrhizal Mutualists.</title>
        <authorList>
            <consortium name="DOE Joint Genome Institute"/>
            <consortium name="Mycorrhizal Genomics Consortium"/>
            <person name="Kohler A."/>
            <person name="Kuo A."/>
            <person name="Nagy L.G."/>
            <person name="Floudas D."/>
            <person name="Copeland A."/>
            <person name="Barry K.W."/>
            <person name="Cichocki N."/>
            <person name="Veneault-Fourrey C."/>
            <person name="LaButti K."/>
            <person name="Lindquist E.A."/>
            <person name="Lipzen A."/>
            <person name="Lundell T."/>
            <person name="Morin E."/>
            <person name="Murat C."/>
            <person name="Riley R."/>
            <person name="Ohm R."/>
            <person name="Sun H."/>
            <person name="Tunlid A."/>
            <person name="Henrissat B."/>
            <person name="Grigoriev I.V."/>
            <person name="Hibbett D.S."/>
            <person name="Martin F."/>
        </authorList>
    </citation>
    <scope>NUCLEOTIDE SEQUENCE</scope>
    <source>
        <strain evidence="3">MAFF 305830</strain>
    </source>
</reference>
<dbReference type="Gene3D" id="1.10.357.40">
    <property type="entry name" value="YbiA-like"/>
    <property type="match status" value="1"/>
</dbReference>
<proteinExistence type="predicted"/>
<evidence type="ECO:0000313" key="2">
    <source>
        <dbReference type="EMBL" id="KIM19962.1"/>
    </source>
</evidence>
<evidence type="ECO:0000313" key="3">
    <source>
        <dbReference type="EMBL" id="KIM20041.1"/>
    </source>
</evidence>
<dbReference type="STRING" id="933852.A0A0C3AL68"/>
<reference evidence="4" key="2">
    <citation type="submission" date="2015-01" db="EMBL/GenBank/DDBJ databases">
        <title>Evolutionary Origins and Diversification of the Mycorrhizal Mutualists.</title>
        <authorList>
            <consortium name="DOE Joint Genome Institute"/>
            <consortium name="Mycorrhizal Genomics Consortium"/>
            <person name="Kohler A."/>
            <person name="Kuo A."/>
            <person name="Nagy L.G."/>
            <person name="Floudas D."/>
            <person name="Copeland A."/>
            <person name="Barry K.W."/>
            <person name="Cichocki N."/>
            <person name="Veneault-Fourrey C."/>
            <person name="LaButti K."/>
            <person name="Lindquist E.A."/>
            <person name="Lipzen A."/>
            <person name="Lundell T."/>
            <person name="Morin E."/>
            <person name="Murat C."/>
            <person name="Riley R."/>
            <person name="Ohm R."/>
            <person name="Sun H."/>
            <person name="Tunlid A."/>
            <person name="Henrissat B."/>
            <person name="Grigoriev I.V."/>
            <person name="Hibbett D.S."/>
            <person name="Martin F."/>
        </authorList>
    </citation>
    <scope>NUCLEOTIDE SEQUENCE [LARGE SCALE GENOMIC DNA]</scope>
    <source>
        <strain evidence="4">MAFF 305830</strain>
    </source>
</reference>
<dbReference type="AlphaFoldDB" id="A0A0C3AL68"/>
<dbReference type="Proteomes" id="UP000054097">
    <property type="component" value="Unassembled WGS sequence"/>
</dbReference>
<accession>A0A0C3AL68</accession>
<feature type="domain" description="NADAR" evidence="1">
    <location>
        <begin position="32"/>
        <end position="153"/>
    </location>
</feature>
<dbReference type="OrthoDB" id="206452at2759"/>
<dbReference type="Pfam" id="PF08719">
    <property type="entry name" value="NADAR"/>
    <property type="match status" value="1"/>
</dbReference>
<dbReference type="InterPro" id="IPR012816">
    <property type="entry name" value="NADAR"/>
</dbReference>